<dbReference type="AlphaFoldDB" id="A0A6G1KMR0"/>
<dbReference type="EMBL" id="MU005765">
    <property type="protein sequence ID" value="KAF2713681.1"/>
    <property type="molecule type" value="Genomic_DNA"/>
</dbReference>
<evidence type="ECO:0000313" key="2">
    <source>
        <dbReference type="Proteomes" id="UP000799428"/>
    </source>
</evidence>
<gene>
    <name evidence="1" type="ORF">K504DRAFT_144241</name>
</gene>
<organism evidence="1 2">
    <name type="scientific">Pleomassaria siparia CBS 279.74</name>
    <dbReference type="NCBI Taxonomy" id="1314801"/>
    <lineage>
        <taxon>Eukaryota</taxon>
        <taxon>Fungi</taxon>
        <taxon>Dikarya</taxon>
        <taxon>Ascomycota</taxon>
        <taxon>Pezizomycotina</taxon>
        <taxon>Dothideomycetes</taxon>
        <taxon>Pleosporomycetidae</taxon>
        <taxon>Pleosporales</taxon>
        <taxon>Pleomassariaceae</taxon>
        <taxon>Pleomassaria</taxon>
    </lineage>
</organism>
<protein>
    <submittedName>
        <fullName evidence="1">Uncharacterized protein</fullName>
    </submittedName>
</protein>
<evidence type="ECO:0000313" key="1">
    <source>
        <dbReference type="EMBL" id="KAF2713681.1"/>
    </source>
</evidence>
<name>A0A6G1KMR0_9PLEO</name>
<accession>A0A6G1KMR0</accession>
<dbReference type="OrthoDB" id="3930225at2759"/>
<sequence>MWTSNHDWTTPSTTNRLAKVRQRVESTHNRLPNAGTPSSLEKKMALCSSCQNISIPALTRQLDIIPDWWKEFNSQSKPSGMVHLRDARQLPFSAAGGCSLCAMIRDAIMQYNTNGSRFAELGARCAWDIAQFEQHLIDSPIYLRPNYEPPHKQPAFPEVQVAKNAYHVRGFNVFVPVNHGILAGQIRLFALKDDRKFSCSQRRRYRSSSPTSFGLPGCL</sequence>
<dbReference type="Proteomes" id="UP000799428">
    <property type="component" value="Unassembled WGS sequence"/>
</dbReference>
<reference evidence="1" key="1">
    <citation type="journal article" date="2020" name="Stud. Mycol.">
        <title>101 Dothideomycetes genomes: a test case for predicting lifestyles and emergence of pathogens.</title>
        <authorList>
            <person name="Haridas S."/>
            <person name="Albert R."/>
            <person name="Binder M."/>
            <person name="Bloem J."/>
            <person name="Labutti K."/>
            <person name="Salamov A."/>
            <person name="Andreopoulos B."/>
            <person name="Baker S."/>
            <person name="Barry K."/>
            <person name="Bills G."/>
            <person name="Bluhm B."/>
            <person name="Cannon C."/>
            <person name="Castanera R."/>
            <person name="Culley D."/>
            <person name="Daum C."/>
            <person name="Ezra D."/>
            <person name="Gonzalez J."/>
            <person name="Henrissat B."/>
            <person name="Kuo A."/>
            <person name="Liang C."/>
            <person name="Lipzen A."/>
            <person name="Lutzoni F."/>
            <person name="Magnuson J."/>
            <person name="Mondo S."/>
            <person name="Nolan M."/>
            <person name="Ohm R."/>
            <person name="Pangilinan J."/>
            <person name="Park H.-J."/>
            <person name="Ramirez L."/>
            <person name="Alfaro M."/>
            <person name="Sun H."/>
            <person name="Tritt A."/>
            <person name="Yoshinaga Y."/>
            <person name="Zwiers L.-H."/>
            <person name="Turgeon B."/>
            <person name="Goodwin S."/>
            <person name="Spatafora J."/>
            <person name="Crous P."/>
            <person name="Grigoriev I."/>
        </authorList>
    </citation>
    <scope>NUCLEOTIDE SEQUENCE</scope>
    <source>
        <strain evidence="1">CBS 279.74</strain>
    </source>
</reference>
<proteinExistence type="predicted"/>
<keyword evidence="2" id="KW-1185">Reference proteome</keyword>